<dbReference type="Gene3D" id="1.10.287.770">
    <property type="entry name" value="YojJ-like"/>
    <property type="match status" value="2"/>
</dbReference>
<evidence type="ECO:0000256" key="5">
    <source>
        <dbReference type="ARBA" id="ARBA00022692"/>
    </source>
</evidence>
<feature type="transmembrane region" description="Helical" evidence="13">
    <location>
        <begin position="472"/>
        <end position="492"/>
    </location>
</feature>
<dbReference type="AlphaFoldDB" id="A0A9P0JD35"/>
<accession>A0A9P0JD35</accession>
<evidence type="ECO:0000256" key="1">
    <source>
        <dbReference type="ARBA" id="ARBA00004141"/>
    </source>
</evidence>
<dbReference type="EMBL" id="OU895880">
    <property type="protein sequence ID" value="CAH1733816.1"/>
    <property type="molecule type" value="Genomic_DNA"/>
</dbReference>
<evidence type="ECO:0000313" key="15">
    <source>
        <dbReference type="Proteomes" id="UP001153620"/>
    </source>
</evidence>
<comment type="subcellular location">
    <subcellularLocation>
        <location evidence="1">Membrane</location>
        <topology evidence="1">Multi-pass membrane protein</topology>
    </subcellularLocation>
</comment>
<keyword evidence="5 12" id="KW-0812">Transmembrane</keyword>
<evidence type="ECO:0000256" key="4">
    <source>
        <dbReference type="ARBA" id="ARBA00022461"/>
    </source>
</evidence>
<dbReference type="Pfam" id="PF00858">
    <property type="entry name" value="ASC"/>
    <property type="match status" value="2"/>
</dbReference>
<dbReference type="Gene3D" id="1.10.287.820">
    <property type="entry name" value="Acid-sensing ion channel domain"/>
    <property type="match status" value="2"/>
</dbReference>
<dbReference type="GO" id="GO:0005886">
    <property type="term" value="C:plasma membrane"/>
    <property type="evidence" value="ECO:0007669"/>
    <property type="project" value="TreeGrafter"/>
</dbReference>
<keyword evidence="9 13" id="KW-0472">Membrane</keyword>
<keyword evidence="8 12" id="KW-0406">Ion transport</keyword>
<keyword evidence="4 12" id="KW-0894">Sodium channel</keyword>
<feature type="transmembrane region" description="Helical" evidence="13">
    <location>
        <begin position="30"/>
        <end position="52"/>
    </location>
</feature>
<organism evidence="14 15">
    <name type="scientific">Chironomus riparius</name>
    <dbReference type="NCBI Taxonomy" id="315576"/>
    <lineage>
        <taxon>Eukaryota</taxon>
        <taxon>Metazoa</taxon>
        <taxon>Ecdysozoa</taxon>
        <taxon>Arthropoda</taxon>
        <taxon>Hexapoda</taxon>
        <taxon>Insecta</taxon>
        <taxon>Pterygota</taxon>
        <taxon>Neoptera</taxon>
        <taxon>Endopterygota</taxon>
        <taxon>Diptera</taxon>
        <taxon>Nematocera</taxon>
        <taxon>Chironomoidea</taxon>
        <taxon>Chironomidae</taxon>
        <taxon>Chironominae</taxon>
        <taxon>Chironomus</taxon>
    </lineage>
</organism>
<protein>
    <submittedName>
        <fullName evidence="14">Uncharacterized protein</fullName>
    </submittedName>
</protein>
<keyword evidence="7" id="KW-0915">Sodium</keyword>
<name>A0A9P0JD35_9DIPT</name>
<dbReference type="PANTHER" id="PTHR11690">
    <property type="entry name" value="AMILORIDE-SENSITIVE SODIUM CHANNEL-RELATED"/>
    <property type="match status" value="1"/>
</dbReference>
<gene>
    <name evidence="14" type="ORF">CHIRRI_LOCUS13152</name>
</gene>
<dbReference type="PANTHER" id="PTHR11690:SF288">
    <property type="entry name" value="AMILORIDE-SENSITIVE NA+ CHANNEL-RELATED"/>
    <property type="match status" value="1"/>
</dbReference>
<evidence type="ECO:0000256" key="7">
    <source>
        <dbReference type="ARBA" id="ARBA00023053"/>
    </source>
</evidence>
<proteinExistence type="inferred from homology"/>
<evidence type="ECO:0000256" key="9">
    <source>
        <dbReference type="ARBA" id="ARBA00023136"/>
    </source>
</evidence>
<evidence type="ECO:0000256" key="13">
    <source>
        <dbReference type="SAM" id="Phobius"/>
    </source>
</evidence>
<dbReference type="InterPro" id="IPR001873">
    <property type="entry name" value="ENaC"/>
</dbReference>
<keyword evidence="3 12" id="KW-0813">Transport</keyword>
<dbReference type="Proteomes" id="UP001153620">
    <property type="component" value="Chromosome 4"/>
</dbReference>
<comment type="similarity">
    <text evidence="2 12">Belongs to the amiloride-sensitive sodium channel (TC 1.A.6) family.</text>
</comment>
<keyword evidence="6 13" id="KW-1133">Transmembrane helix</keyword>
<keyword evidence="10 12" id="KW-0739">Sodium transport</keyword>
<feature type="transmembrane region" description="Helical" evidence="13">
    <location>
        <begin position="962"/>
        <end position="988"/>
    </location>
</feature>
<evidence type="ECO:0000256" key="12">
    <source>
        <dbReference type="RuleBase" id="RU000679"/>
    </source>
</evidence>
<sequence>MKLEIQKYLESSSIHGLVYISKHFHIVERIFWSISLTSSIICTLALIIELWIKMKSFPIISYLSDTSVSVSEIHFPAVTVCPEFLPYLPIKYRTQFTPEKFFRNEKHSKERYYYEDDEFMEVTVDERKLSLTYVEILNKIDAGEISTKDLGSKILKRLEVVDTMLDLGVFAKLNQSFLNDDYLDVINEFDKEFLNNHKTVCFEFRQDYYQIVSEVLTSHGLCLTFNIASSSDLLNLNLTSNYFHYQTFFTCFYTRPKFELEIQSLPRNESFYPNGFKFFFRTELLNTAIIRHITAYHLFLHDPFELPSSSSKHFAANVNGENIIKIVPQINQIDDSIADYDPVDRNCYLETEKKLKFFKKYTKANCIQECLTDFMVNRCSCVEFFMIRNSTTRTCSANEKNCTENAKNDFEAQQQYCECLQPCNYVKYEYEFAEVGIMPRHSKITALDVEIQFDKIRYNPMVRKQQFNMIDFLSYFGGLLGLLAGISVLSIIEIVYWFTTRLCVCKLCRATSRIEPVQRDLENERRKTTRVKKYVKKYLNESSIHGLQFMTSGSAFQSISWTILVTISIFGCFMLISETGQRVPNGRVVALDDNLKHTGLIDFPAISIKLPKLYNDDAYMESYKLFLKLQELDKNGINLTDEMIRDYVFIDGRNCISYLSPLTFPKSKSRYRLIQYNLDLLKNGSRLDWFQQQNFSINGKYQPVFAEVPTYRGMAYSFNLMDVDDLLNLETNIPEAQYVKNVTFKDARNSTKLVKNMKVGKGSNAVLNMRLKRQENIKECGLNRILVHKSDETPRLMDYGKLRLMNYGLTVDIEVIPEIIQTDEYLRKLTPQVRECYFEGEKKLKFFKTYSMDKCVAECYSNYSIQHCGCVYHNFDLASPKEYCWEEGLKNCNYEIQQYFYLNDIMSSPNCSCLPTCDSVKYHIKYFHKFSTQSDEISINLRVNTEDAILFRRYQQFTFSDVVSYVGGLLGLFAGISMLSIVEIFYFFVIRVAVDAWRAVRGH</sequence>
<evidence type="ECO:0000256" key="3">
    <source>
        <dbReference type="ARBA" id="ARBA00022448"/>
    </source>
</evidence>
<dbReference type="GO" id="GO:0015280">
    <property type="term" value="F:ligand-gated sodium channel activity"/>
    <property type="evidence" value="ECO:0007669"/>
    <property type="project" value="TreeGrafter"/>
</dbReference>
<feature type="transmembrane region" description="Helical" evidence="13">
    <location>
        <begin position="559"/>
        <end position="577"/>
    </location>
</feature>
<evidence type="ECO:0000256" key="8">
    <source>
        <dbReference type="ARBA" id="ARBA00023065"/>
    </source>
</evidence>
<evidence type="ECO:0000256" key="11">
    <source>
        <dbReference type="ARBA" id="ARBA00023303"/>
    </source>
</evidence>
<reference evidence="14" key="1">
    <citation type="submission" date="2022-01" db="EMBL/GenBank/DDBJ databases">
        <authorList>
            <person name="King R."/>
        </authorList>
    </citation>
    <scope>NUCLEOTIDE SEQUENCE</scope>
</reference>
<evidence type="ECO:0000256" key="2">
    <source>
        <dbReference type="ARBA" id="ARBA00007193"/>
    </source>
</evidence>
<evidence type="ECO:0000256" key="10">
    <source>
        <dbReference type="ARBA" id="ARBA00023201"/>
    </source>
</evidence>
<reference evidence="14" key="2">
    <citation type="submission" date="2022-10" db="EMBL/GenBank/DDBJ databases">
        <authorList>
            <consortium name="ENA_rothamsted_submissions"/>
            <consortium name="culmorum"/>
            <person name="King R."/>
        </authorList>
    </citation>
    <scope>NUCLEOTIDE SEQUENCE</scope>
</reference>
<evidence type="ECO:0000313" key="14">
    <source>
        <dbReference type="EMBL" id="CAH1733816.1"/>
    </source>
</evidence>
<evidence type="ECO:0000256" key="6">
    <source>
        <dbReference type="ARBA" id="ARBA00022989"/>
    </source>
</evidence>
<keyword evidence="15" id="KW-1185">Reference proteome</keyword>
<keyword evidence="11 12" id="KW-0407">Ion channel</keyword>